<dbReference type="AlphaFoldDB" id="A0AAN7ZPC2"/>
<dbReference type="EMBL" id="JAVRQU010000005">
    <property type="protein sequence ID" value="KAK5702797.1"/>
    <property type="molecule type" value="Genomic_DNA"/>
</dbReference>
<feature type="compositionally biased region" description="Polar residues" evidence="1">
    <location>
        <begin position="102"/>
        <end position="120"/>
    </location>
</feature>
<dbReference type="Proteomes" id="UP001310594">
    <property type="component" value="Unassembled WGS sequence"/>
</dbReference>
<evidence type="ECO:0000313" key="3">
    <source>
        <dbReference type="Proteomes" id="UP001310594"/>
    </source>
</evidence>
<comment type="caution">
    <text evidence="2">The sequence shown here is derived from an EMBL/GenBank/DDBJ whole genome shotgun (WGS) entry which is preliminary data.</text>
</comment>
<feature type="compositionally biased region" description="Basic and acidic residues" evidence="1">
    <location>
        <begin position="165"/>
        <end position="176"/>
    </location>
</feature>
<gene>
    <name evidence="2" type="ORF">LTR97_003743</name>
</gene>
<accession>A0AAN7ZPC2</accession>
<sequence>MSIMDDSKTLISELIAVALTWTDETSQRDPQKDQQLVLKLHNVLQKERTTAATEALRLKALLAKTDNDDPADGELAEENARLKTELAEARQEQEAIRRLLSGSASKETSTASFERPSTAQKCLPAHRRAIVQDGRPQAISRWTGATAVSQERCGAHRATYSSLPEHFRKDDERDEK</sequence>
<organism evidence="2 3">
    <name type="scientific">Elasticomyces elasticus</name>
    <dbReference type="NCBI Taxonomy" id="574655"/>
    <lineage>
        <taxon>Eukaryota</taxon>
        <taxon>Fungi</taxon>
        <taxon>Dikarya</taxon>
        <taxon>Ascomycota</taxon>
        <taxon>Pezizomycotina</taxon>
        <taxon>Dothideomycetes</taxon>
        <taxon>Dothideomycetidae</taxon>
        <taxon>Mycosphaerellales</taxon>
        <taxon>Teratosphaeriaceae</taxon>
        <taxon>Elasticomyces</taxon>
    </lineage>
</organism>
<evidence type="ECO:0000256" key="1">
    <source>
        <dbReference type="SAM" id="MobiDB-lite"/>
    </source>
</evidence>
<feature type="region of interest" description="Disordered" evidence="1">
    <location>
        <begin position="98"/>
        <end position="121"/>
    </location>
</feature>
<feature type="region of interest" description="Disordered" evidence="1">
    <location>
        <begin position="156"/>
        <end position="176"/>
    </location>
</feature>
<evidence type="ECO:0000313" key="2">
    <source>
        <dbReference type="EMBL" id="KAK5702797.1"/>
    </source>
</evidence>
<proteinExistence type="predicted"/>
<name>A0AAN7ZPC2_9PEZI</name>
<reference evidence="2" key="1">
    <citation type="submission" date="2023-08" db="EMBL/GenBank/DDBJ databases">
        <title>Black Yeasts Isolated from many extreme environments.</title>
        <authorList>
            <person name="Coleine C."/>
            <person name="Stajich J.E."/>
            <person name="Selbmann L."/>
        </authorList>
    </citation>
    <scope>NUCLEOTIDE SEQUENCE</scope>
    <source>
        <strain evidence="2">CCFEE 5810</strain>
    </source>
</reference>
<protein>
    <submittedName>
        <fullName evidence="2">Uncharacterized protein</fullName>
    </submittedName>
</protein>